<proteinExistence type="inferred from homology"/>
<evidence type="ECO:0000256" key="1">
    <source>
        <dbReference type="ARBA" id="ARBA00006484"/>
    </source>
</evidence>
<dbReference type="OMA" id="HTHASAW"/>
<dbReference type="PANTHER" id="PTHR24320:SF282">
    <property type="entry name" value="WW DOMAIN-CONTAINING OXIDOREDUCTASE"/>
    <property type="match status" value="1"/>
</dbReference>
<dbReference type="EMBL" id="LNIX01000031">
    <property type="protein sequence ID" value="OXA40975.1"/>
    <property type="molecule type" value="Genomic_DNA"/>
</dbReference>
<dbReference type="PRINTS" id="PR00081">
    <property type="entry name" value="GDHRDH"/>
</dbReference>
<gene>
    <name evidence="5" type="ORF">Fcan01_24369</name>
</gene>
<evidence type="ECO:0000256" key="3">
    <source>
        <dbReference type="ARBA" id="ARBA00023002"/>
    </source>
</evidence>
<keyword evidence="2" id="KW-0521">NADP</keyword>
<comment type="caution">
    <text evidence="5">The sequence shown here is derived from an EMBL/GenBank/DDBJ whole genome shotgun (WGS) entry which is preliminary data.</text>
</comment>
<dbReference type="OrthoDB" id="191139at2759"/>
<sequence length="312" mass="34524">MSSWTTKDIPNLTGKVAMAAGGTRGICLHTAIGLASAGAEVTILGSNFEHGENAIKFIKEKVPHAKLTYTQVDFASLKEIADFAKNFNKNHVGLDILVNNAGIYTHNPLRKTCDGFESTFAVNHLAPFALTAQLLPSLRKSASPRVVNVSSLSAYYARIWFDDIQFKKSTWYLPTQVYAQSKLANLSFTAELQKRSDFNGWGLTAVSVMPGLVRTTLLEIEVDRYHIFGRFFKLAVLPWISNSVEEGAQYSLFAATFQNVSPGALYGPPGSYFAYCGPIRKIWIPCEATDPEIGESLWLLSERMTQVKWPRG</sequence>
<comment type="similarity">
    <text evidence="1 4">Belongs to the short-chain dehydrogenases/reductases (SDR) family.</text>
</comment>
<dbReference type="Gene3D" id="3.40.50.720">
    <property type="entry name" value="NAD(P)-binding Rossmann-like Domain"/>
    <property type="match status" value="1"/>
</dbReference>
<dbReference type="InterPro" id="IPR036291">
    <property type="entry name" value="NAD(P)-bd_dom_sf"/>
</dbReference>
<evidence type="ECO:0000256" key="4">
    <source>
        <dbReference type="RuleBase" id="RU000363"/>
    </source>
</evidence>
<dbReference type="Proteomes" id="UP000198287">
    <property type="component" value="Unassembled WGS sequence"/>
</dbReference>
<protein>
    <submittedName>
        <fullName evidence="5">Retinol dehydrogenase 12</fullName>
    </submittedName>
</protein>
<organism evidence="5 6">
    <name type="scientific">Folsomia candida</name>
    <name type="common">Springtail</name>
    <dbReference type="NCBI Taxonomy" id="158441"/>
    <lineage>
        <taxon>Eukaryota</taxon>
        <taxon>Metazoa</taxon>
        <taxon>Ecdysozoa</taxon>
        <taxon>Arthropoda</taxon>
        <taxon>Hexapoda</taxon>
        <taxon>Collembola</taxon>
        <taxon>Entomobryomorpha</taxon>
        <taxon>Isotomoidea</taxon>
        <taxon>Isotomidae</taxon>
        <taxon>Proisotominae</taxon>
        <taxon>Folsomia</taxon>
    </lineage>
</organism>
<dbReference type="SUPFAM" id="SSF51735">
    <property type="entry name" value="NAD(P)-binding Rossmann-fold domains"/>
    <property type="match status" value="1"/>
</dbReference>
<keyword evidence="6" id="KW-1185">Reference proteome</keyword>
<keyword evidence="3" id="KW-0560">Oxidoreductase</keyword>
<accession>A0A226D5Z9</accession>
<dbReference type="AlphaFoldDB" id="A0A226D5Z9"/>
<reference evidence="5 6" key="1">
    <citation type="submission" date="2015-12" db="EMBL/GenBank/DDBJ databases">
        <title>The genome of Folsomia candida.</title>
        <authorList>
            <person name="Faddeeva A."/>
            <person name="Derks M.F."/>
            <person name="Anvar Y."/>
            <person name="Smit S."/>
            <person name="Van Straalen N."/>
            <person name="Roelofs D."/>
        </authorList>
    </citation>
    <scope>NUCLEOTIDE SEQUENCE [LARGE SCALE GENOMIC DNA]</scope>
    <source>
        <strain evidence="5 6">VU population</strain>
        <tissue evidence="5">Whole body</tissue>
    </source>
</reference>
<evidence type="ECO:0000313" key="5">
    <source>
        <dbReference type="EMBL" id="OXA40975.1"/>
    </source>
</evidence>
<dbReference type="GO" id="GO:0016491">
    <property type="term" value="F:oxidoreductase activity"/>
    <property type="evidence" value="ECO:0007669"/>
    <property type="project" value="UniProtKB-KW"/>
</dbReference>
<dbReference type="PANTHER" id="PTHR24320">
    <property type="entry name" value="RETINOL DEHYDROGENASE"/>
    <property type="match status" value="1"/>
</dbReference>
<evidence type="ECO:0000256" key="2">
    <source>
        <dbReference type="ARBA" id="ARBA00022857"/>
    </source>
</evidence>
<dbReference type="Pfam" id="PF00106">
    <property type="entry name" value="adh_short"/>
    <property type="match status" value="1"/>
</dbReference>
<name>A0A226D5Z9_FOLCA</name>
<dbReference type="PRINTS" id="PR00080">
    <property type="entry name" value="SDRFAMILY"/>
</dbReference>
<dbReference type="InterPro" id="IPR002347">
    <property type="entry name" value="SDR_fam"/>
</dbReference>
<evidence type="ECO:0000313" key="6">
    <source>
        <dbReference type="Proteomes" id="UP000198287"/>
    </source>
</evidence>